<name>A0AAV5WIW0_9BILA</name>
<feature type="non-terminal residue" evidence="1">
    <location>
        <position position="1"/>
    </location>
</feature>
<gene>
    <name evidence="1" type="ORF">PFISCL1PPCAC_21021</name>
</gene>
<reference evidence="1" key="1">
    <citation type="submission" date="2023-10" db="EMBL/GenBank/DDBJ databases">
        <title>Genome assembly of Pristionchus species.</title>
        <authorList>
            <person name="Yoshida K."/>
            <person name="Sommer R.J."/>
        </authorList>
    </citation>
    <scope>NUCLEOTIDE SEQUENCE</scope>
    <source>
        <strain evidence="1">RS5133</strain>
    </source>
</reference>
<accession>A0AAV5WIW0</accession>
<organism evidence="1 2">
    <name type="scientific">Pristionchus fissidentatus</name>
    <dbReference type="NCBI Taxonomy" id="1538716"/>
    <lineage>
        <taxon>Eukaryota</taxon>
        <taxon>Metazoa</taxon>
        <taxon>Ecdysozoa</taxon>
        <taxon>Nematoda</taxon>
        <taxon>Chromadorea</taxon>
        <taxon>Rhabditida</taxon>
        <taxon>Rhabditina</taxon>
        <taxon>Diplogasteromorpha</taxon>
        <taxon>Diplogasteroidea</taxon>
        <taxon>Neodiplogasteridae</taxon>
        <taxon>Pristionchus</taxon>
    </lineage>
</organism>
<dbReference type="AlphaFoldDB" id="A0AAV5WIW0"/>
<keyword evidence="2" id="KW-1185">Reference proteome</keyword>
<evidence type="ECO:0000313" key="2">
    <source>
        <dbReference type="Proteomes" id="UP001432322"/>
    </source>
</evidence>
<feature type="non-terminal residue" evidence="1">
    <location>
        <position position="111"/>
    </location>
</feature>
<dbReference type="Proteomes" id="UP001432322">
    <property type="component" value="Unassembled WGS sequence"/>
</dbReference>
<protein>
    <submittedName>
        <fullName evidence="1">Uncharacterized protein</fullName>
    </submittedName>
</protein>
<comment type="caution">
    <text evidence="1">The sequence shown here is derived from an EMBL/GenBank/DDBJ whole genome shotgun (WGS) entry which is preliminary data.</text>
</comment>
<sequence>LLSIFTKMGFRDRSMARVCQKLVEIEGKAGKSDSLDLWKCLQMLIKDNSIQLYLRKEHIYGALNYETIQLDPNQYMDMMKRIGLSVSLHEACIHVCSSENRRTFTRLSEII</sequence>
<evidence type="ECO:0000313" key="1">
    <source>
        <dbReference type="EMBL" id="GMT29724.1"/>
    </source>
</evidence>
<dbReference type="EMBL" id="BTSY01000005">
    <property type="protein sequence ID" value="GMT29724.1"/>
    <property type="molecule type" value="Genomic_DNA"/>
</dbReference>
<proteinExistence type="predicted"/>